<reference evidence="2 3" key="1">
    <citation type="journal article" date="2011" name="Genome Biol.">
        <title>Comparative genome sequence analysis underscores mycoparasitism as the ancestral life style of Trichoderma.</title>
        <authorList>
            <person name="Kubicek C.P."/>
            <person name="Herrera-Estrella A."/>
            <person name="Seidl-Seiboth V."/>
            <person name="Martinez D.A."/>
            <person name="Druzhinina I.S."/>
            <person name="Thon M."/>
            <person name="Zeilinger S."/>
            <person name="Casas-Flores S."/>
            <person name="Horwitz B.A."/>
            <person name="Mukherjee P.K."/>
            <person name="Mukherjee M."/>
            <person name="Kredics L."/>
            <person name="Alcaraz L.D."/>
            <person name="Aerts A."/>
            <person name="Antal Z."/>
            <person name="Atanasova L."/>
            <person name="Cervantes-Badillo M.G."/>
            <person name="Challacombe J."/>
            <person name="Chertkov O."/>
            <person name="McCluskey K."/>
            <person name="Coulpier F."/>
            <person name="Deshpande N."/>
            <person name="von Doehren H."/>
            <person name="Ebbole D.J."/>
            <person name="Esquivel-Naranjo E.U."/>
            <person name="Fekete E."/>
            <person name="Flipphi M."/>
            <person name="Glaser F."/>
            <person name="Gomez-Rodriguez E.Y."/>
            <person name="Gruber S."/>
            <person name="Han C."/>
            <person name="Henrissat B."/>
            <person name="Hermosa R."/>
            <person name="Hernandez-Onate M."/>
            <person name="Karaffa L."/>
            <person name="Kosti I."/>
            <person name="Le Crom S."/>
            <person name="Lindquist E."/>
            <person name="Lucas S."/>
            <person name="Luebeck M."/>
            <person name="Luebeck P.S."/>
            <person name="Margeot A."/>
            <person name="Metz B."/>
            <person name="Misra M."/>
            <person name="Nevalainen H."/>
            <person name="Omann M."/>
            <person name="Packer N."/>
            <person name="Perrone G."/>
            <person name="Uresti-Rivera E.E."/>
            <person name="Salamov A."/>
            <person name="Schmoll M."/>
            <person name="Seiboth B."/>
            <person name="Shapiro H."/>
            <person name="Sukno S."/>
            <person name="Tamayo-Ramos J.A."/>
            <person name="Tisch D."/>
            <person name="Wiest A."/>
            <person name="Wilkinson H.H."/>
            <person name="Zhang M."/>
            <person name="Coutinho P.M."/>
            <person name="Kenerley C.M."/>
            <person name="Monte E."/>
            <person name="Baker S.E."/>
            <person name="Grigoriev I.V."/>
        </authorList>
    </citation>
    <scope>NUCLEOTIDE SEQUENCE [LARGE SCALE GENOMIC DNA]</scope>
    <source>
        <strain evidence="3">ATCC 20476 / IMI 206040</strain>
    </source>
</reference>
<dbReference type="GeneID" id="25782761"/>
<feature type="compositionally biased region" description="Low complexity" evidence="1">
    <location>
        <begin position="56"/>
        <end position="65"/>
    </location>
</feature>
<feature type="compositionally biased region" description="Pro residues" evidence="1">
    <location>
        <begin position="45"/>
        <end position="55"/>
    </location>
</feature>
<protein>
    <submittedName>
        <fullName evidence="2">Uncharacterized protein</fullName>
    </submittedName>
</protein>
<dbReference type="AlphaFoldDB" id="G9NVY4"/>
<dbReference type="OMA" id="AKVQYWI"/>
<accession>G9NVY4</accession>
<dbReference type="HOGENOM" id="CLU_1272457_0_0_1"/>
<organism evidence="2 3">
    <name type="scientific">Hypocrea atroviridis (strain ATCC 20476 / IMI 206040)</name>
    <name type="common">Trichoderma atroviride</name>
    <dbReference type="NCBI Taxonomy" id="452589"/>
    <lineage>
        <taxon>Eukaryota</taxon>
        <taxon>Fungi</taxon>
        <taxon>Dikarya</taxon>
        <taxon>Ascomycota</taxon>
        <taxon>Pezizomycotina</taxon>
        <taxon>Sordariomycetes</taxon>
        <taxon>Hypocreomycetidae</taxon>
        <taxon>Hypocreales</taxon>
        <taxon>Hypocreaceae</taxon>
        <taxon>Trichoderma</taxon>
    </lineage>
</organism>
<feature type="compositionally biased region" description="Polar residues" evidence="1">
    <location>
        <begin position="93"/>
        <end position="104"/>
    </location>
</feature>
<feature type="compositionally biased region" description="Low complexity" evidence="1">
    <location>
        <begin position="1"/>
        <end position="24"/>
    </location>
</feature>
<feature type="region of interest" description="Disordered" evidence="1">
    <location>
        <begin position="1"/>
        <end position="106"/>
    </location>
</feature>
<sequence length="217" mass="23818">MSCPTSPLDKSLPPLPPKNLLRALPPIPPRNPLKLLPIRPRSPFTTPPPFWPLPATPTTTPIPASDPRRLSQASTLQDLTQPRDSSRRDSFTLPPTTALSQNSGLTNPNLDLNNLHLLTQEGFYHVKLYPAVGSSPSQIQYWLRAEDVLVGLPGKDRVPAGHWSKLVQLAQETSIGQRSGQESERKSAEVQEVSLLTALYTPGQEEGTVMDVVDTKE</sequence>
<feature type="compositionally biased region" description="Polar residues" evidence="1">
    <location>
        <begin position="71"/>
        <end position="83"/>
    </location>
</feature>
<dbReference type="eggNOG" id="ENOG502RNJK">
    <property type="taxonomic scope" value="Eukaryota"/>
</dbReference>
<dbReference type="OrthoDB" id="4899945at2759"/>
<evidence type="ECO:0000313" key="2">
    <source>
        <dbReference type="EMBL" id="EHK45152.1"/>
    </source>
</evidence>
<dbReference type="EMBL" id="ABDG02000024">
    <property type="protein sequence ID" value="EHK45152.1"/>
    <property type="molecule type" value="Genomic_DNA"/>
</dbReference>
<comment type="caution">
    <text evidence="2">The sequence shown here is derived from an EMBL/GenBank/DDBJ whole genome shotgun (WGS) entry which is preliminary data.</text>
</comment>
<evidence type="ECO:0000313" key="3">
    <source>
        <dbReference type="Proteomes" id="UP000005426"/>
    </source>
</evidence>
<proteinExistence type="predicted"/>
<dbReference type="KEGG" id="tatv:25782761"/>
<keyword evidence="3" id="KW-1185">Reference proteome</keyword>
<gene>
    <name evidence="2" type="ORF">TRIATDRAFT_308695</name>
</gene>
<dbReference type="Proteomes" id="UP000005426">
    <property type="component" value="Unassembled WGS sequence"/>
</dbReference>
<evidence type="ECO:0000256" key="1">
    <source>
        <dbReference type="SAM" id="MobiDB-lite"/>
    </source>
</evidence>
<name>G9NVY4_HYPAI</name>